<reference evidence="3" key="1">
    <citation type="submission" date="2016-10" db="EMBL/GenBank/DDBJ databases">
        <authorList>
            <person name="Varghese N."/>
            <person name="Submissions S."/>
        </authorList>
    </citation>
    <scope>NUCLEOTIDE SEQUENCE [LARGE SCALE GENOMIC DNA]</scope>
    <source>
        <strain evidence="3">DSM 100420</strain>
    </source>
</reference>
<dbReference type="SMART" id="SM00347">
    <property type="entry name" value="HTH_MARR"/>
    <property type="match status" value="1"/>
</dbReference>
<evidence type="ECO:0000313" key="2">
    <source>
        <dbReference type="EMBL" id="SDZ13599.1"/>
    </source>
</evidence>
<dbReference type="PRINTS" id="PR00598">
    <property type="entry name" value="HTHMARR"/>
</dbReference>
<dbReference type="GO" id="GO:0003700">
    <property type="term" value="F:DNA-binding transcription factor activity"/>
    <property type="evidence" value="ECO:0007669"/>
    <property type="project" value="InterPro"/>
</dbReference>
<dbReference type="InterPro" id="IPR036390">
    <property type="entry name" value="WH_DNA-bd_sf"/>
</dbReference>
<dbReference type="InterPro" id="IPR036388">
    <property type="entry name" value="WH-like_DNA-bd_sf"/>
</dbReference>
<dbReference type="AlphaFoldDB" id="A0A1H3QLJ0"/>
<feature type="domain" description="HTH marR-type" evidence="1">
    <location>
        <begin position="33"/>
        <end position="153"/>
    </location>
</feature>
<organism evidence="2 3">
    <name type="scientific">Jannaschia faecimaris</name>
    <dbReference type="NCBI Taxonomy" id="1244108"/>
    <lineage>
        <taxon>Bacteria</taxon>
        <taxon>Pseudomonadati</taxon>
        <taxon>Pseudomonadota</taxon>
        <taxon>Alphaproteobacteria</taxon>
        <taxon>Rhodobacterales</taxon>
        <taxon>Roseobacteraceae</taxon>
        <taxon>Jannaschia</taxon>
    </lineage>
</organism>
<proteinExistence type="predicted"/>
<name>A0A1H3QLJ0_9RHOB</name>
<dbReference type="Gene3D" id="1.10.10.10">
    <property type="entry name" value="Winged helix-like DNA-binding domain superfamily/Winged helix DNA-binding domain"/>
    <property type="match status" value="1"/>
</dbReference>
<dbReference type="InterPro" id="IPR000835">
    <property type="entry name" value="HTH_MarR-typ"/>
</dbReference>
<dbReference type="Proteomes" id="UP000198914">
    <property type="component" value="Unassembled WGS sequence"/>
</dbReference>
<dbReference type="PANTHER" id="PTHR33164:SF43">
    <property type="entry name" value="HTH-TYPE TRANSCRIPTIONAL REPRESSOR YETL"/>
    <property type="match status" value="1"/>
</dbReference>
<protein>
    <submittedName>
        <fullName evidence="2">Transcriptional regulator, MarR family</fullName>
    </submittedName>
</protein>
<dbReference type="SUPFAM" id="SSF46785">
    <property type="entry name" value="Winged helix' DNA-binding domain"/>
    <property type="match status" value="1"/>
</dbReference>
<evidence type="ECO:0000313" key="3">
    <source>
        <dbReference type="Proteomes" id="UP000198914"/>
    </source>
</evidence>
<dbReference type="EMBL" id="FNPX01000006">
    <property type="protein sequence ID" value="SDZ13599.1"/>
    <property type="molecule type" value="Genomic_DNA"/>
</dbReference>
<keyword evidence="3" id="KW-1185">Reference proteome</keyword>
<dbReference type="PROSITE" id="PS50995">
    <property type="entry name" value="HTH_MARR_2"/>
    <property type="match status" value="1"/>
</dbReference>
<gene>
    <name evidence="2" type="ORF">SAMN05444004_106172</name>
</gene>
<accession>A0A1H3QLJ0</accession>
<dbReference type="InterPro" id="IPR039422">
    <property type="entry name" value="MarR/SlyA-like"/>
</dbReference>
<sequence>MADAARGLMFFLRDLPDLDMIAGFGPATGGADPDAILSQLNALRDASLRLRRIERFLSSHGFSQAQFLTIMVIVREPGRDALSPAEIAARLDVSRPVLSKMLVTMERNGLVTRLADKTDGRRSEISPTTEGRARFDALLPGYFEALMSPLPQT</sequence>
<dbReference type="GO" id="GO:0006950">
    <property type="term" value="P:response to stress"/>
    <property type="evidence" value="ECO:0007669"/>
    <property type="project" value="TreeGrafter"/>
</dbReference>
<dbReference type="PANTHER" id="PTHR33164">
    <property type="entry name" value="TRANSCRIPTIONAL REGULATOR, MARR FAMILY"/>
    <property type="match status" value="1"/>
</dbReference>
<dbReference type="Pfam" id="PF12802">
    <property type="entry name" value="MarR_2"/>
    <property type="match status" value="1"/>
</dbReference>
<dbReference type="RefSeq" id="WP_170831403.1">
    <property type="nucleotide sequence ID" value="NZ_FNPX01000006.1"/>
</dbReference>
<evidence type="ECO:0000259" key="1">
    <source>
        <dbReference type="PROSITE" id="PS50995"/>
    </source>
</evidence>
<dbReference type="STRING" id="1244108.SAMN05444004_106172"/>